<dbReference type="GO" id="GO:0004650">
    <property type="term" value="F:polygalacturonase activity"/>
    <property type="evidence" value="ECO:0007669"/>
    <property type="project" value="InterPro"/>
</dbReference>
<evidence type="ECO:0000256" key="8">
    <source>
        <dbReference type="PROSITE-ProRule" id="PRU10052"/>
    </source>
</evidence>
<feature type="active site" evidence="8">
    <location>
        <position position="96"/>
    </location>
</feature>
<evidence type="ECO:0000313" key="11">
    <source>
        <dbReference type="Proteomes" id="UP000015453"/>
    </source>
</evidence>
<dbReference type="Gene3D" id="2.160.20.10">
    <property type="entry name" value="Single-stranded right-handed beta-helix, Pectin lyase-like"/>
    <property type="match status" value="1"/>
</dbReference>
<organism evidence="10 11">
    <name type="scientific">Genlisea aurea</name>
    <dbReference type="NCBI Taxonomy" id="192259"/>
    <lineage>
        <taxon>Eukaryota</taxon>
        <taxon>Viridiplantae</taxon>
        <taxon>Streptophyta</taxon>
        <taxon>Embryophyta</taxon>
        <taxon>Tracheophyta</taxon>
        <taxon>Spermatophyta</taxon>
        <taxon>Magnoliopsida</taxon>
        <taxon>eudicotyledons</taxon>
        <taxon>Gunneridae</taxon>
        <taxon>Pentapetalae</taxon>
        <taxon>asterids</taxon>
        <taxon>lamiids</taxon>
        <taxon>Lamiales</taxon>
        <taxon>Lentibulariaceae</taxon>
        <taxon>Genlisea</taxon>
    </lineage>
</organism>
<comment type="caution">
    <text evidence="10">The sequence shown here is derived from an EMBL/GenBank/DDBJ whole genome shotgun (WGS) entry which is preliminary data.</text>
</comment>
<sequence>FQNLSFNFLKNSVITDVTTKDSKNFHVNCIGSSNVTFQRFTVSAPGESVNTDGLHLALGNDIRVLDSIIKTGDDCVSIGDGSVNFRIQNVTCGPGHGVSIGSLGKNPKEKDINGIWVLKSTFIGTQNGVRIKTWPSAPATIRVSNLHFEDLTMQNVSNPIIIDQEYCPYNHCKLDKPSLIQISGVTISNIKGTSYSESAVTLACSGLKPCQGVQVSNVDLRYTGTRGKLTSVCKNVKPVSKGT</sequence>
<evidence type="ECO:0000256" key="7">
    <source>
        <dbReference type="ARBA" id="ARBA00023316"/>
    </source>
</evidence>
<dbReference type="SMART" id="SM00710">
    <property type="entry name" value="PbH1"/>
    <property type="match status" value="6"/>
</dbReference>
<keyword evidence="4" id="KW-0964">Secreted</keyword>
<accession>S8C371</accession>
<comment type="subcellular location">
    <subcellularLocation>
        <location evidence="1">Secreted</location>
        <location evidence="1">Cell wall</location>
    </subcellularLocation>
</comment>
<evidence type="ECO:0000256" key="4">
    <source>
        <dbReference type="ARBA" id="ARBA00022525"/>
    </source>
</evidence>
<keyword evidence="5 9" id="KW-0378">Hydrolase</keyword>
<dbReference type="AlphaFoldDB" id="S8C371"/>
<dbReference type="SUPFAM" id="SSF51126">
    <property type="entry name" value="Pectin lyase-like"/>
    <property type="match status" value="1"/>
</dbReference>
<comment type="similarity">
    <text evidence="2 9">Belongs to the glycosyl hydrolase 28 family.</text>
</comment>
<dbReference type="Pfam" id="PF00295">
    <property type="entry name" value="Glyco_hydro_28"/>
    <property type="match status" value="1"/>
</dbReference>
<name>S8C371_9LAMI</name>
<protein>
    <submittedName>
        <fullName evidence="10">Polygalacturonase</fullName>
    </submittedName>
</protein>
<dbReference type="InterPro" id="IPR006626">
    <property type="entry name" value="PbH1"/>
</dbReference>
<evidence type="ECO:0000256" key="5">
    <source>
        <dbReference type="ARBA" id="ARBA00022801"/>
    </source>
</evidence>
<keyword evidence="6 9" id="KW-0326">Glycosidase</keyword>
<evidence type="ECO:0000313" key="10">
    <source>
        <dbReference type="EMBL" id="EPS61275.1"/>
    </source>
</evidence>
<dbReference type="EMBL" id="AUSU01006957">
    <property type="protein sequence ID" value="EPS61275.1"/>
    <property type="molecule type" value="Genomic_DNA"/>
</dbReference>
<dbReference type="InterPro" id="IPR011050">
    <property type="entry name" value="Pectin_lyase_fold/virulence"/>
</dbReference>
<evidence type="ECO:0000256" key="1">
    <source>
        <dbReference type="ARBA" id="ARBA00004191"/>
    </source>
</evidence>
<keyword evidence="3" id="KW-0134">Cell wall</keyword>
<evidence type="ECO:0000256" key="9">
    <source>
        <dbReference type="RuleBase" id="RU361169"/>
    </source>
</evidence>
<dbReference type="GO" id="GO:0071555">
    <property type="term" value="P:cell wall organization"/>
    <property type="evidence" value="ECO:0007669"/>
    <property type="project" value="UniProtKB-KW"/>
</dbReference>
<evidence type="ECO:0000256" key="3">
    <source>
        <dbReference type="ARBA" id="ARBA00022512"/>
    </source>
</evidence>
<proteinExistence type="inferred from homology"/>
<dbReference type="InterPro" id="IPR000743">
    <property type="entry name" value="Glyco_hydro_28"/>
</dbReference>
<dbReference type="GO" id="GO:0005975">
    <property type="term" value="P:carbohydrate metabolic process"/>
    <property type="evidence" value="ECO:0007669"/>
    <property type="project" value="InterPro"/>
</dbReference>
<dbReference type="PROSITE" id="PS00502">
    <property type="entry name" value="POLYGALACTURONASE"/>
    <property type="match status" value="1"/>
</dbReference>
<evidence type="ECO:0000256" key="6">
    <source>
        <dbReference type="ARBA" id="ARBA00023295"/>
    </source>
</evidence>
<feature type="non-terminal residue" evidence="10">
    <location>
        <position position="243"/>
    </location>
</feature>
<dbReference type="OrthoDB" id="867195at2759"/>
<dbReference type="PANTHER" id="PTHR31375">
    <property type="match status" value="1"/>
</dbReference>
<keyword evidence="7" id="KW-0961">Cell wall biogenesis/degradation</keyword>
<keyword evidence="11" id="KW-1185">Reference proteome</keyword>
<feature type="non-terminal residue" evidence="10">
    <location>
        <position position="1"/>
    </location>
</feature>
<dbReference type="InterPro" id="IPR012334">
    <property type="entry name" value="Pectin_lyas_fold"/>
</dbReference>
<reference evidence="10 11" key="1">
    <citation type="journal article" date="2013" name="BMC Genomics">
        <title>The miniature genome of a carnivorous plant Genlisea aurea contains a low number of genes and short non-coding sequences.</title>
        <authorList>
            <person name="Leushkin E.V."/>
            <person name="Sutormin R.A."/>
            <person name="Nabieva E.R."/>
            <person name="Penin A.A."/>
            <person name="Kondrashov A.S."/>
            <person name="Logacheva M.D."/>
        </authorList>
    </citation>
    <scope>NUCLEOTIDE SEQUENCE [LARGE SCALE GENOMIC DNA]</scope>
</reference>
<dbReference type="Proteomes" id="UP000015453">
    <property type="component" value="Unassembled WGS sequence"/>
</dbReference>
<gene>
    <name evidence="10" type="ORF">M569_13522</name>
</gene>
<evidence type="ECO:0000256" key="2">
    <source>
        <dbReference type="ARBA" id="ARBA00008834"/>
    </source>
</evidence>